<dbReference type="Gene3D" id="3.50.40.10">
    <property type="entry name" value="Phenylalanyl-trna Synthetase, Chain B, domain 3"/>
    <property type="match status" value="1"/>
</dbReference>
<feature type="domain" description="TRNA-binding" evidence="17">
    <location>
        <begin position="42"/>
        <end position="160"/>
    </location>
</feature>
<dbReference type="InterPro" id="IPR041616">
    <property type="entry name" value="PheRS_beta_core"/>
</dbReference>
<keyword evidence="8 15" id="KW-0547">Nucleotide-binding</keyword>
<keyword evidence="11 16" id="KW-0694">RNA-binding</keyword>
<comment type="subunit">
    <text evidence="3 15">Tetramer of two alpha and two beta subunits.</text>
</comment>
<evidence type="ECO:0000256" key="9">
    <source>
        <dbReference type="ARBA" id="ARBA00022840"/>
    </source>
</evidence>
<keyword evidence="10 15" id="KW-0460">Magnesium</keyword>
<dbReference type="NCBIfam" id="TIGR00472">
    <property type="entry name" value="pheT_bact"/>
    <property type="match status" value="1"/>
</dbReference>
<feature type="binding site" evidence="15">
    <location>
        <position position="477"/>
    </location>
    <ligand>
        <name>Mg(2+)</name>
        <dbReference type="ChEBI" id="CHEBI:18420"/>
        <note>shared with alpha subunit</note>
    </ligand>
</feature>
<dbReference type="Gene3D" id="2.40.50.140">
    <property type="entry name" value="Nucleic acid-binding proteins"/>
    <property type="match status" value="1"/>
</dbReference>
<evidence type="ECO:0000313" key="20">
    <source>
        <dbReference type="EMBL" id="MDS1271382.1"/>
    </source>
</evidence>
<proteinExistence type="inferred from homology"/>
<evidence type="ECO:0000256" key="3">
    <source>
        <dbReference type="ARBA" id="ARBA00011209"/>
    </source>
</evidence>
<dbReference type="InterPro" id="IPR012340">
    <property type="entry name" value="NA-bd_OB-fold"/>
</dbReference>
<keyword evidence="13 15" id="KW-0030">Aminoacyl-tRNA synthetase</keyword>
<dbReference type="Pfam" id="PF03147">
    <property type="entry name" value="FDX-ACB"/>
    <property type="match status" value="1"/>
</dbReference>
<dbReference type="Pfam" id="PF17759">
    <property type="entry name" value="tRNA_synthFbeta"/>
    <property type="match status" value="1"/>
</dbReference>
<keyword evidence="4 15" id="KW-0963">Cytoplasm</keyword>
<dbReference type="InterPro" id="IPR036690">
    <property type="entry name" value="Fdx_antiC-bd_sf"/>
</dbReference>
<dbReference type="PROSITE" id="PS50886">
    <property type="entry name" value="TRBD"/>
    <property type="match status" value="1"/>
</dbReference>
<dbReference type="SUPFAM" id="SSF50249">
    <property type="entry name" value="Nucleic acid-binding proteins"/>
    <property type="match status" value="1"/>
</dbReference>
<dbReference type="InterPro" id="IPR045864">
    <property type="entry name" value="aa-tRNA-synth_II/BPL/LPL"/>
</dbReference>
<comment type="caution">
    <text evidence="20">The sequence shown here is derived from an EMBL/GenBank/DDBJ whole genome shotgun (WGS) entry which is preliminary data.</text>
</comment>
<keyword evidence="5 16" id="KW-0820">tRNA-binding</keyword>
<evidence type="ECO:0000256" key="8">
    <source>
        <dbReference type="ARBA" id="ARBA00022741"/>
    </source>
</evidence>
<dbReference type="InterPro" id="IPR004532">
    <property type="entry name" value="Phe-tRNA-ligase_IIc_bsu_bact"/>
</dbReference>
<keyword evidence="21" id="KW-1185">Reference proteome</keyword>
<keyword evidence="12 15" id="KW-0648">Protein biosynthesis</keyword>
<dbReference type="HAMAP" id="MF_00283">
    <property type="entry name" value="Phe_tRNA_synth_beta1"/>
    <property type="match status" value="1"/>
</dbReference>
<keyword evidence="6 15" id="KW-0436">Ligase</keyword>
<keyword evidence="9 15" id="KW-0067">ATP-binding</keyword>
<protein>
    <recommendedName>
        <fullName evidence="15">Phenylalanine--tRNA ligase beta subunit</fullName>
        <ecNumber evidence="15">6.1.1.20</ecNumber>
    </recommendedName>
    <alternativeName>
        <fullName evidence="15">Phenylalanyl-tRNA synthetase beta subunit</fullName>
        <shortName evidence="15">PheRS</shortName>
    </alternativeName>
</protein>
<organism evidence="20 21">
    <name type="scientific">Lipingzhangella rawalii</name>
    <dbReference type="NCBI Taxonomy" id="2055835"/>
    <lineage>
        <taxon>Bacteria</taxon>
        <taxon>Bacillati</taxon>
        <taxon>Actinomycetota</taxon>
        <taxon>Actinomycetes</taxon>
        <taxon>Streptosporangiales</taxon>
        <taxon>Nocardiopsidaceae</taxon>
        <taxon>Lipingzhangella</taxon>
    </lineage>
</organism>
<dbReference type="InterPro" id="IPR005121">
    <property type="entry name" value="Fdx_antiC-bd"/>
</dbReference>
<dbReference type="InterPro" id="IPR033714">
    <property type="entry name" value="tRNA_bind_bactPheRS"/>
</dbReference>
<dbReference type="InterPro" id="IPR005147">
    <property type="entry name" value="tRNA_synthase_B5-dom"/>
</dbReference>
<dbReference type="PANTHER" id="PTHR10947:SF0">
    <property type="entry name" value="PHENYLALANINE--TRNA LIGASE BETA SUBUNIT"/>
    <property type="match status" value="1"/>
</dbReference>
<evidence type="ECO:0000256" key="4">
    <source>
        <dbReference type="ARBA" id="ARBA00022490"/>
    </source>
</evidence>
<evidence type="ECO:0000259" key="19">
    <source>
        <dbReference type="PROSITE" id="PS51483"/>
    </source>
</evidence>
<reference evidence="21" key="1">
    <citation type="submission" date="2023-07" db="EMBL/GenBank/DDBJ databases">
        <title>Novel species in the genus Lipingzhangella isolated from Sambhar Salt Lake.</title>
        <authorList>
            <person name="Jiya N."/>
            <person name="Kajale S."/>
            <person name="Sharma A."/>
        </authorList>
    </citation>
    <scope>NUCLEOTIDE SEQUENCE [LARGE SCALE GENOMIC DNA]</scope>
    <source>
        <strain evidence="21">LS1_29</strain>
    </source>
</reference>
<dbReference type="InterPro" id="IPR020825">
    <property type="entry name" value="Phe-tRNA_synthase-like_B3/B4"/>
</dbReference>
<comment type="subcellular location">
    <subcellularLocation>
        <location evidence="1 15">Cytoplasm</location>
    </subcellularLocation>
</comment>
<comment type="cofactor">
    <cofactor evidence="15">
        <name>Mg(2+)</name>
        <dbReference type="ChEBI" id="CHEBI:18420"/>
    </cofactor>
    <text evidence="15">Binds 2 magnesium ions per tetramer.</text>
</comment>
<evidence type="ECO:0000256" key="10">
    <source>
        <dbReference type="ARBA" id="ARBA00022842"/>
    </source>
</evidence>
<dbReference type="PANTHER" id="PTHR10947">
    <property type="entry name" value="PHENYLALANYL-TRNA SYNTHETASE BETA CHAIN AND LEUCINE-RICH REPEAT-CONTAINING PROTEIN 47"/>
    <property type="match status" value="1"/>
</dbReference>
<feature type="binding site" evidence="15">
    <location>
        <position position="474"/>
    </location>
    <ligand>
        <name>Mg(2+)</name>
        <dbReference type="ChEBI" id="CHEBI:18420"/>
        <note>shared with alpha subunit</note>
    </ligand>
</feature>
<dbReference type="EMBL" id="JAVLVT010000005">
    <property type="protein sequence ID" value="MDS1271382.1"/>
    <property type="molecule type" value="Genomic_DNA"/>
</dbReference>
<feature type="binding site" evidence="15">
    <location>
        <position position="478"/>
    </location>
    <ligand>
        <name>Mg(2+)</name>
        <dbReference type="ChEBI" id="CHEBI:18420"/>
        <note>shared with alpha subunit</note>
    </ligand>
</feature>
<dbReference type="Pfam" id="PF03483">
    <property type="entry name" value="B3_4"/>
    <property type="match status" value="1"/>
</dbReference>
<dbReference type="Gene3D" id="3.30.930.10">
    <property type="entry name" value="Bira Bifunctional Protein, Domain 2"/>
    <property type="match status" value="1"/>
</dbReference>
<feature type="domain" description="B5" evidence="19">
    <location>
        <begin position="415"/>
        <end position="490"/>
    </location>
</feature>
<name>A0ABU2H8R0_9ACTN</name>
<dbReference type="SUPFAM" id="SSF54991">
    <property type="entry name" value="Anticodon-binding domain of PheRS"/>
    <property type="match status" value="1"/>
</dbReference>
<evidence type="ECO:0000256" key="16">
    <source>
        <dbReference type="PROSITE-ProRule" id="PRU00209"/>
    </source>
</evidence>
<dbReference type="Pfam" id="PF03484">
    <property type="entry name" value="B5"/>
    <property type="match status" value="1"/>
</dbReference>
<evidence type="ECO:0000259" key="18">
    <source>
        <dbReference type="PROSITE" id="PS51447"/>
    </source>
</evidence>
<dbReference type="PROSITE" id="PS51483">
    <property type="entry name" value="B5"/>
    <property type="match status" value="1"/>
</dbReference>
<evidence type="ECO:0000259" key="17">
    <source>
        <dbReference type="PROSITE" id="PS50886"/>
    </source>
</evidence>
<sequence>MRVPLSWLREYVDLPTEVTGRDLATTLIAAGLEVETVEELGRDLSGPLVVGEVRTVEELTGFKKPIRFCTVDVGRANGTGEPQEIVCGAVNFTEGDRVAVVLPGATLPGGFTVDARTTYGRTSAGMICSASELGLWEDHTGILVLNGLLDPVPEPGTEVAPLLGLRDDILDIAVTPDRGYALSMRGIAREAAVQYDVAFRDPAEVETKPDSAPGHPATIQDPSACDRFVLRGISGFDPGTPSPLWLRHRLSMAGMRSVSLAVDVTNYVMWELGQPLHAFDRDKLSGAITVRRAKSGEQLTTLDHVERELDPDDLVIADESGPVGLAGTMGGLYSEIDESSTELVLEAAHFSATGVARTARRHKLSSEAARRFERGVDRELPLVASSRASELLVSLGGGRVHGLTHAEAVPSAELAPPAEITLAEQYASRVAGVEYPRGRAAQRLRQIGCTVLEDGAQLRVTPPTWRGDLSDPNDLAEEVIRHEGYENLPSIPPRAPAGRGLTPAQRLRRSVARALAGDGLVEVLSYPFLGERELDALQLAEDDPRRGTLRLANPLNEDEPLLRTTLLPGLLRTLARNVGRGNTAPALFEVGSVYLPNDGAPPAPILPVDRKPTEVELAEIEAALPAQPRHVGAALAGDREPSGWWGPGRSAIWADAIEIARVVVRTANAEPVVRAAESLPWHPGRCAAVYVTLADGTESLVGHAGELHPRVVQAYGLPERTVALELDLDGIELAQGVVSAPQISTFPVATQDVALVVSAEIPVAEVENALIEGAGELLEELRLFDVYTGEQVGAGSKSVAYTLRFRAPDRTLTSEEITAARDGAVAVAAERFGATLRS</sequence>
<dbReference type="SMART" id="SM00874">
    <property type="entry name" value="B5"/>
    <property type="match status" value="1"/>
</dbReference>
<dbReference type="SUPFAM" id="SSF46955">
    <property type="entry name" value="Putative DNA-binding domain"/>
    <property type="match status" value="1"/>
</dbReference>
<evidence type="ECO:0000256" key="15">
    <source>
        <dbReference type="HAMAP-Rule" id="MF_00283"/>
    </source>
</evidence>
<evidence type="ECO:0000256" key="13">
    <source>
        <dbReference type="ARBA" id="ARBA00023146"/>
    </source>
</evidence>
<dbReference type="EC" id="6.1.1.20" evidence="15"/>
<comment type="catalytic activity">
    <reaction evidence="14 15">
        <text>tRNA(Phe) + L-phenylalanine + ATP = L-phenylalanyl-tRNA(Phe) + AMP + diphosphate + H(+)</text>
        <dbReference type="Rhea" id="RHEA:19413"/>
        <dbReference type="Rhea" id="RHEA-COMP:9668"/>
        <dbReference type="Rhea" id="RHEA-COMP:9699"/>
        <dbReference type="ChEBI" id="CHEBI:15378"/>
        <dbReference type="ChEBI" id="CHEBI:30616"/>
        <dbReference type="ChEBI" id="CHEBI:33019"/>
        <dbReference type="ChEBI" id="CHEBI:58095"/>
        <dbReference type="ChEBI" id="CHEBI:78442"/>
        <dbReference type="ChEBI" id="CHEBI:78531"/>
        <dbReference type="ChEBI" id="CHEBI:456215"/>
        <dbReference type="EC" id="6.1.1.20"/>
    </reaction>
</comment>
<dbReference type="CDD" id="cd00769">
    <property type="entry name" value="PheRS_beta_core"/>
    <property type="match status" value="1"/>
</dbReference>
<evidence type="ECO:0000256" key="11">
    <source>
        <dbReference type="ARBA" id="ARBA00022884"/>
    </source>
</evidence>
<dbReference type="SMART" id="SM00896">
    <property type="entry name" value="FDX-ACB"/>
    <property type="match status" value="1"/>
</dbReference>
<evidence type="ECO:0000313" key="21">
    <source>
        <dbReference type="Proteomes" id="UP001250214"/>
    </source>
</evidence>
<dbReference type="SMART" id="SM00873">
    <property type="entry name" value="B3_4"/>
    <property type="match status" value="1"/>
</dbReference>
<dbReference type="InterPro" id="IPR045060">
    <property type="entry name" value="Phe-tRNA-ligase_IIc_bsu"/>
</dbReference>
<keyword evidence="7 15" id="KW-0479">Metal-binding</keyword>
<dbReference type="CDD" id="cd02796">
    <property type="entry name" value="tRNA_bind_bactPheRS"/>
    <property type="match status" value="1"/>
</dbReference>
<feature type="binding site" evidence="15">
    <location>
        <position position="468"/>
    </location>
    <ligand>
        <name>Mg(2+)</name>
        <dbReference type="ChEBI" id="CHEBI:18420"/>
        <note>shared with alpha subunit</note>
    </ligand>
</feature>
<evidence type="ECO:0000256" key="12">
    <source>
        <dbReference type="ARBA" id="ARBA00022917"/>
    </source>
</evidence>
<evidence type="ECO:0000256" key="5">
    <source>
        <dbReference type="ARBA" id="ARBA00022555"/>
    </source>
</evidence>
<dbReference type="InterPro" id="IPR009061">
    <property type="entry name" value="DNA-bd_dom_put_sf"/>
</dbReference>
<evidence type="ECO:0000256" key="2">
    <source>
        <dbReference type="ARBA" id="ARBA00008653"/>
    </source>
</evidence>
<dbReference type="RefSeq" id="WP_310912905.1">
    <property type="nucleotide sequence ID" value="NZ_JAVLVT010000005.1"/>
</dbReference>
<evidence type="ECO:0000256" key="7">
    <source>
        <dbReference type="ARBA" id="ARBA00022723"/>
    </source>
</evidence>
<dbReference type="PROSITE" id="PS51447">
    <property type="entry name" value="FDX_ACB"/>
    <property type="match status" value="1"/>
</dbReference>
<dbReference type="InterPro" id="IPR005146">
    <property type="entry name" value="B3/B4_tRNA-bd"/>
</dbReference>
<dbReference type="GO" id="GO:0004826">
    <property type="term" value="F:phenylalanine-tRNA ligase activity"/>
    <property type="evidence" value="ECO:0007669"/>
    <property type="project" value="UniProtKB-EC"/>
</dbReference>
<evidence type="ECO:0000256" key="6">
    <source>
        <dbReference type="ARBA" id="ARBA00022598"/>
    </source>
</evidence>
<dbReference type="InterPro" id="IPR002547">
    <property type="entry name" value="tRNA-bd_dom"/>
</dbReference>
<dbReference type="Gene3D" id="3.30.70.380">
    <property type="entry name" value="Ferrodoxin-fold anticodon-binding domain"/>
    <property type="match status" value="1"/>
</dbReference>
<dbReference type="SUPFAM" id="SSF56037">
    <property type="entry name" value="PheT/TilS domain"/>
    <property type="match status" value="1"/>
</dbReference>
<dbReference type="Pfam" id="PF01588">
    <property type="entry name" value="tRNA_bind"/>
    <property type="match status" value="1"/>
</dbReference>
<dbReference type="SUPFAM" id="SSF55681">
    <property type="entry name" value="Class II aaRS and biotin synthetases"/>
    <property type="match status" value="1"/>
</dbReference>
<dbReference type="Gene3D" id="3.30.56.10">
    <property type="match status" value="2"/>
</dbReference>
<accession>A0ABU2H8R0</accession>
<comment type="similarity">
    <text evidence="2 15">Belongs to the phenylalanyl-tRNA synthetase beta subunit family. Type 1 subfamily.</text>
</comment>
<feature type="domain" description="FDX-ACB" evidence="18">
    <location>
        <begin position="744"/>
        <end position="837"/>
    </location>
</feature>
<evidence type="ECO:0000256" key="14">
    <source>
        <dbReference type="ARBA" id="ARBA00049255"/>
    </source>
</evidence>
<evidence type="ECO:0000256" key="1">
    <source>
        <dbReference type="ARBA" id="ARBA00004496"/>
    </source>
</evidence>
<dbReference type="Proteomes" id="UP001250214">
    <property type="component" value="Unassembled WGS sequence"/>
</dbReference>
<gene>
    <name evidence="15 20" type="primary">pheT</name>
    <name evidence="20" type="ORF">RIF23_13850</name>
</gene>